<dbReference type="Proteomes" id="UP000243650">
    <property type="component" value="Unassembled WGS sequence"/>
</dbReference>
<dbReference type="Pfam" id="PF08807">
    <property type="entry name" value="DUF1798"/>
    <property type="match status" value="1"/>
</dbReference>
<comment type="caution">
    <text evidence="1">The sequence shown here is derived from an EMBL/GenBank/DDBJ whole genome shotgun (WGS) entry which is preliminary data.</text>
</comment>
<evidence type="ECO:0000313" key="1">
    <source>
        <dbReference type="EMBL" id="PRO66853.1"/>
    </source>
</evidence>
<accession>A0A2P6MKS2</accession>
<dbReference type="AlphaFoldDB" id="A0A2P6MKS2"/>
<dbReference type="InterPro" id="IPR014913">
    <property type="entry name" value="YppE-like"/>
</dbReference>
<protein>
    <submittedName>
        <fullName evidence="1">DUF1798 domain-containing protein</fullName>
    </submittedName>
</protein>
<reference evidence="1 2" key="1">
    <citation type="submission" date="2018-03" db="EMBL/GenBank/DDBJ databases">
        <title>Bacillus urumqiensis sp. nov., a moderately haloalkaliphilic bacterium isolated from a salt lake.</title>
        <authorList>
            <person name="Zhao B."/>
            <person name="Liao Z."/>
        </authorList>
    </citation>
    <scope>NUCLEOTIDE SEQUENCE [LARGE SCALE GENOMIC DNA]</scope>
    <source>
        <strain evidence="1 2">BZ-SZ-XJ18</strain>
    </source>
</reference>
<dbReference type="OrthoDB" id="2361079at2"/>
<dbReference type="InterPro" id="IPR023351">
    <property type="entry name" value="YppE-like_sf"/>
</dbReference>
<sequence length="124" mass="14788">MTTANKTLLEYTRKLKEHNEQAYTFFKKYRLGDSEADFHGDVKPFADAVREDLEIWVPEILRLLEKKKPAYLHPQQIDQLTENFEMLSVTCFQKDTKKKRFREQYQSIDYTLSMAEELADEDSK</sequence>
<dbReference type="EMBL" id="PVNS01000002">
    <property type="protein sequence ID" value="PRO66853.1"/>
    <property type="molecule type" value="Genomic_DNA"/>
</dbReference>
<dbReference type="SUPFAM" id="SSF140415">
    <property type="entry name" value="YppE-like"/>
    <property type="match status" value="1"/>
</dbReference>
<keyword evidence="2" id="KW-1185">Reference proteome</keyword>
<evidence type="ECO:0000313" key="2">
    <source>
        <dbReference type="Proteomes" id="UP000243650"/>
    </source>
</evidence>
<organism evidence="1 2">
    <name type="scientific">Alkalicoccus urumqiensis</name>
    <name type="common">Bacillus urumqiensis</name>
    <dbReference type="NCBI Taxonomy" id="1548213"/>
    <lineage>
        <taxon>Bacteria</taxon>
        <taxon>Bacillati</taxon>
        <taxon>Bacillota</taxon>
        <taxon>Bacilli</taxon>
        <taxon>Bacillales</taxon>
        <taxon>Bacillaceae</taxon>
        <taxon>Alkalicoccus</taxon>
    </lineage>
</organism>
<dbReference type="RefSeq" id="WP_105957889.1">
    <property type="nucleotide sequence ID" value="NZ_PVNS01000002.1"/>
</dbReference>
<name>A0A2P6MKS2_ALKUR</name>
<gene>
    <name evidence="1" type="ORF">C6I21_02715</name>
</gene>
<proteinExistence type="predicted"/>
<dbReference type="Gene3D" id="1.20.120.440">
    <property type="entry name" value="YppE-like"/>
    <property type="match status" value="1"/>
</dbReference>